<keyword evidence="2" id="KW-0732">Signal</keyword>
<feature type="compositionally biased region" description="Pro residues" evidence="1">
    <location>
        <begin position="271"/>
        <end position="284"/>
    </location>
</feature>
<feature type="region of interest" description="Disordered" evidence="1">
    <location>
        <begin position="29"/>
        <end position="93"/>
    </location>
</feature>
<evidence type="ECO:0000256" key="1">
    <source>
        <dbReference type="SAM" id="MobiDB-lite"/>
    </source>
</evidence>
<gene>
    <name evidence="4" type="ORF">SLNWT_5898</name>
</gene>
<feature type="signal peptide" evidence="2">
    <location>
        <begin position="1"/>
        <end position="30"/>
    </location>
</feature>
<dbReference type="KEGG" id="sals:SLNWT_5898"/>
<dbReference type="InterPro" id="IPR043426">
    <property type="entry name" value="MltB-like"/>
</dbReference>
<evidence type="ECO:0000256" key="2">
    <source>
        <dbReference type="SAM" id="SignalP"/>
    </source>
</evidence>
<dbReference type="Proteomes" id="UP000031523">
    <property type="component" value="Chromosome"/>
</dbReference>
<dbReference type="CDD" id="cd13399">
    <property type="entry name" value="Slt35-like"/>
    <property type="match status" value="1"/>
</dbReference>
<dbReference type="GO" id="GO:0009253">
    <property type="term" value="P:peptidoglycan catabolic process"/>
    <property type="evidence" value="ECO:0007669"/>
    <property type="project" value="TreeGrafter"/>
</dbReference>
<dbReference type="Pfam" id="PF13406">
    <property type="entry name" value="SLT_2"/>
    <property type="match status" value="1"/>
</dbReference>
<evidence type="ECO:0000259" key="3">
    <source>
        <dbReference type="Pfam" id="PF13406"/>
    </source>
</evidence>
<dbReference type="SUPFAM" id="SSF53955">
    <property type="entry name" value="Lysozyme-like"/>
    <property type="match status" value="1"/>
</dbReference>
<organism evidence="4 5">
    <name type="scientific">Streptomyces albus (strain ATCC 21838 / DSM 41398 / FERM P-419 / JCM 4703 / NBRC 107858)</name>
    <dbReference type="NCBI Taxonomy" id="1081613"/>
    <lineage>
        <taxon>Bacteria</taxon>
        <taxon>Bacillati</taxon>
        <taxon>Actinomycetota</taxon>
        <taxon>Actinomycetes</taxon>
        <taxon>Kitasatosporales</taxon>
        <taxon>Streptomycetaceae</taxon>
        <taxon>Streptomyces</taxon>
    </lineage>
</organism>
<feature type="chain" id="PRO_5039287545" evidence="2">
    <location>
        <begin position="31"/>
        <end position="556"/>
    </location>
</feature>
<dbReference type="Gene3D" id="1.10.530.10">
    <property type="match status" value="1"/>
</dbReference>
<dbReference type="GO" id="GO:0008933">
    <property type="term" value="F:peptidoglycan lytic transglycosylase activity"/>
    <property type="evidence" value="ECO:0007669"/>
    <property type="project" value="TreeGrafter"/>
</dbReference>
<name>A0A0B5EWU8_STRA4</name>
<dbReference type="InterPro" id="IPR031304">
    <property type="entry name" value="SLT_2"/>
</dbReference>
<feature type="compositionally biased region" description="Basic and acidic residues" evidence="1">
    <location>
        <begin position="297"/>
        <end position="312"/>
    </location>
</feature>
<keyword evidence="5" id="KW-1185">Reference proteome</keyword>
<dbReference type="PANTHER" id="PTHR30163:SF8">
    <property type="entry name" value="LYTIC MUREIN TRANSGLYCOSYLASE"/>
    <property type="match status" value="1"/>
</dbReference>
<feature type="region of interest" description="Disordered" evidence="1">
    <location>
        <begin position="262"/>
        <end position="328"/>
    </location>
</feature>
<evidence type="ECO:0000313" key="5">
    <source>
        <dbReference type="Proteomes" id="UP000031523"/>
    </source>
</evidence>
<dbReference type="InterPro" id="IPR013783">
    <property type="entry name" value="Ig-like_fold"/>
</dbReference>
<reference evidence="4 5" key="1">
    <citation type="submission" date="2015-01" db="EMBL/GenBank/DDBJ databases">
        <title>Enhanced salinomycin production by adjusting the supply of polyketide extender units in Streptomyce albus DSM 41398.</title>
        <authorList>
            <person name="Lu C."/>
        </authorList>
    </citation>
    <scope>NUCLEOTIDE SEQUENCE [LARGE SCALE GENOMIC DNA]</scope>
    <source>
        <strain evidence="5">ATCC 21838 / DSM 41398 / FERM P-419 / JCM 4703 / NBRC 107858</strain>
    </source>
</reference>
<accession>A0A0B5EWU8</accession>
<dbReference type="Gene3D" id="2.60.40.10">
    <property type="entry name" value="Immunoglobulins"/>
    <property type="match status" value="1"/>
</dbReference>
<evidence type="ECO:0000313" key="4">
    <source>
        <dbReference type="EMBL" id="AJE86274.1"/>
    </source>
</evidence>
<proteinExistence type="predicted"/>
<protein>
    <submittedName>
        <fullName evidence="4">Secreted protein</fullName>
    </submittedName>
</protein>
<dbReference type="InterPro" id="IPR023346">
    <property type="entry name" value="Lysozyme-like_dom_sf"/>
</dbReference>
<sequence length="556" mass="57686">MSAFFGSRLRRGAGTAAVAAVVVAALSASQAPGLSSAPERDRHAGAEDTPPPGEDTSVSGNSPYYTDLPPLESPAPVPGAKDPEGSRPTESGIPASVLDAYKKAESALARSRPGCNLPWQLLAAIGKVESGQARGGRVDAAGTTLTPILGPVLDGNGFARITDTDGGLYDGDTVHDRAVGPMQFIPSTWENWGADANGDGRKDPNNIYDAALAAGSYLCAGGRDLADEKDLHAAILGYNRSEEYLRTVLSWLEFYRKGTHEIPDGTGGLPSTPPHTPKPKPGPSEPGGSTPDPGPSKPDKPGKPEEPGKPGDPEEPGEETPTPSENVFRLEDAGTGTLTSATGELFAEQVTVRAEGKNGKPIAKAKIRFEIIGETDSRFPDGLKRVTVPTGADGKALAPALRAGKKDGTFTVRATVEGRDLAPVDHTATVTAPPPPAADALVRTDDAPLTCAPNAAFAQRVKLKATLKGAAAPDVATTATLIKAENDPKENDKGPFFKDADGKPVRTLKNLKTDDKGLLTLDPLYSDQSTGDFLLRLTTEGGATLTVKLTVQAPAA</sequence>
<dbReference type="EMBL" id="CP010519">
    <property type="protein sequence ID" value="AJE86274.1"/>
    <property type="molecule type" value="Genomic_DNA"/>
</dbReference>
<dbReference type="GO" id="GO:0005975">
    <property type="term" value="P:carbohydrate metabolic process"/>
    <property type="evidence" value="ECO:0007669"/>
    <property type="project" value="UniProtKB-ARBA"/>
</dbReference>
<dbReference type="PANTHER" id="PTHR30163">
    <property type="entry name" value="MEMBRANE-BOUND LYTIC MUREIN TRANSGLYCOSYLASE B"/>
    <property type="match status" value="1"/>
</dbReference>
<feature type="domain" description="Transglycosylase SLT" evidence="3">
    <location>
        <begin position="178"/>
        <end position="220"/>
    </location>
</feature>
<dbReference type="AlphaFoldDB" id="A0A0B5EWU8"/>